<keyword evidence="8 13" id="KW-0812">Transmembrane</keyword>
<dbReference type="InterPro" id="IPR047664">
    <property type="entry name" value="SWEET"/>
</dbReference>
<dbReference type="GO" id="GO:0051119">
    <property type="term" value="F:sugar transmembrane transporter activity"/>
    <property type="evidence" value="ECO:0007669"/>
    <property type="project" value="InterPro"/>
</dbReference>
<proteinExistence type="inferred from homology"/>
<evidence type="ECO:0000256" key="4">
    <source>
        <dbReference type="ARBA" id="ARBA00021741"/>
    </source>
</evidence>
<evidence type="ECO:0000313" key="14">
    <source>
        <dbReference type="EMBL" id="CAD9828250.1"/>
    </source>
</evidence>
<evidence type="ECO:0000256" key="6">
    <source>
        <dbReference type="ARBA" id="ARBA00022475"/>
    </source>
</evidence>
<keyword evidence="6" id="KW-1003">Cell membrane</keyword>
<evidence type="ECO:0000256" key="10">
    <source>
        <dbReference type="ARBA" id="ARBA00022989"/>
    </source>
</evidence>
<keyword evidence="11" id="KW-0333">Golgi apparatus</keyword>
<evidence type="ECO:0000256" key="9">
    <source>
        <dbReference type="ARBA" id="ARBA00022737"/>
    </source>
</evidence>
<dbReference type="PANTHER" id="PTHR10791">
    <property type="entry name" value="RAG1-ACTIVATING PROTEIN 1"/>
    <property type="match status" value="1"/>
</dbReference>
<dbReference type="AlphaFoldDB" id="A0A7S2XUA2"/>
<evidence type="ECO:0000256" key="2">
    <source>
        <dbReference type="ARBA" id="ARBA00004653"/>
    </source>
</evidence>
<dbReference type="Pfam" id="PF03083">
    <property type="entry name" value="MtN3_slv"/>
    <property type="match status" value="2"/>
</dbReference>
<keyword evidence="7" id="KW-0762">Sugar transport</keyword>
<keyword evidence="9" id="KW-0677">Repeat</keyword>
<dbReference type="PANTHER" id="PTHR10791:SF30">
    <property type="entry name" value="SUGAR TRANSPORTER SWEET1"/>
    <property type="match status" value="1"/>
</dbReference>
<feature type="transmembrane region" description="Helical" evidence="13">
    <location>
        <begin position="79"/>
        <end position="96"/>
    </location>
</feature>
<feature type="transmembrane region" description="Helical" evidence="13">
    <location>
        <begin position="54"/>
        <end position="73"/>
    </location>
</feature>
<evidence type="ECO:0000256" key="13">
    <source>
        <dbReference type="SAM" id="Phobius"/>
    </source>
</evidence>
<dbReference type="FunFam" id="1.20.1280.290:FF:000007">
    <property type="entry name" value="Bidirectional sugar transporter SWEET7"/>
    <property type="match status" value="1"/>
</dbReference>
<accession>A0A7S2XUA2</accession>
<feature type="transmembrane region" description="Helical" evidence="13">
    <location>
        <begin position="202"/>
        <end position="222"/>
    </location>
</feature>
<comment type="similarity">
    <text evidence="3">Belongs to the SWEET sugar transporter family.</text>
</comment>
<dbReference type="GO" id="GO:0000139">
    <property type="term" value="C:Golgi membrane"/>
    <property type="evidence" value="ECO:0007669"/>
    <property type="project" value="UniProtKB-SubCell"/>
</dbReference>
<name>A0A7S2XUA2_9STRA</name>
<gene>
    <name evidence="14" type="ORF">ASEP1449_LOCUS20085</name>
</gene>
<evidence type="ECO:0000256" key="7">
    <source>
        <dbReference type="ARBA" id="ARBA00022597"/>
    </source>
</evidence>
<evidence type="ECO:0000256" key="5">
    <source>
        <dbReference type="ARBA" id="ARBA00022448"/>
    </source>
</evidence>
<protein>
    <recommendedName>
        <fullName evidence="4">Sugar transporter SWEET1</fullName>
    </recommendedName>
</protein>
<feature type="transmembrane region" description="Helical" evidence="13">
    <location>
        <begin position="116"/>
        <end position="133"/>
    </location>
</feature>
<feature type="transmembrane region" description="Helical" evidence="13">
    <location>
        <begin position="177"/>
        <end position="196"/>
    </location>
</feature>
<dbReference type="Gene3D" id="1.20.1280.290">
    <property type="match status" value="2"/>
</dbReference>
<evidence type="ECO:0000256" key="12">
    <source>
        <dbReference type="ARBA" id="ARBA00023136"/>
    </source>
</evidence>
<feature type="transmembrane region" description="Helical" evidence="13">
    <location>
        <begin position="145"/>
        <end position="165"/>
    </location>
</feature>
<dbReference type="FunFam" id="1.20.1280.290:FF:000004">
    <property type="entry name" value="Sugar transporter SWEET"/>
    <property type="match status" value="1"/>
</dbReference>
<dbReference type="InterPro" id="IPR004316">
    <property type="entry name" value="SWEET_rpt"/>
</dbReference>
<keyword evidence="5" id="KW-0813">Transport</keyword>
<comment type="subcellular location">
    <subcellularLocation>
        <location evidence="1">Cell membrane</location>
        <topology evidence="1">Multi-pass membrane protein</topology>
    </subcellularLocation>
    <subcellularLocation>
        <location evidence="2">Golgi apparatus membrane</location>
        <topology evidence="2">Multi-pass membrane protein</topology>
    </subcellularLocation>
</comment>
<reference evidence="14" key="1">
    <citation type="submission" date="2021-01" db="EMBL/GenBank/DDBJ databases">
        <authorList>
            <person name="Corre E."/>
            <person name="Pelletier E."/>
            <person name="Niang G."/>
            <person name="Scheremetjew M."/>
            <person name="Finn R."/>
            <person name="Kale V."/>
            <person name="Holt S."/>
            <person name="Cochrane G."/>
            <person name="Meng A."/>
            <person name="Brown T."/>
            <person name="Cohen L."/>
        </authorList>
    </citation>
    <scope>NUCLEOTIDE SEQUENCE</scope>
    <source>
        <strain evidence="14">CCMP2084</strain>
    </source>
</reference>
<feature type="transmembrane region" description="Helical" evidence="13">
    <location>
        <begin position="12"/>
        <end position="33"/>
    </location>
</feature>
<sequence length="230" mass="24771">MSSIDIEQEPVTMIAALVSLSGKIAPIAAIAVFMAPIPTIRQISATRSVGSMPLLPYSSMIANGFLWFVYGALLEEQAVIIPNTFGMLLGAIYFAVFRQHCPKLASNLPGSLHNHLQAIAMIIGTTMLIYFFLPTKSAADLIGKAGVTICMIMFASPLVALKAVLDTKSAKSIPLPFTFACLFNCALWSIFGLFQMKDFNIYFPNLVGFACGLAQLALKLIYGDGPVLPK</sequence>
<dbReference type="GO" id="GO:0005886">
    <property type="term" value="C:plasma membrane"/>
    <property type="evidence" value="ECO:0007669"/>
    <property type="project" value="UniProtKB-SubCell"/>
</dbReference>
<evidence type="ECO:0000256" key="11">
    <source>
        <dbReference type="ARBA" id="ARBA00023034"/>
    </source>
</evidence>
<keyword evidence="10 13" id="KW-1133">Transmembrane helix</keyword>
<evidence type="ECO:0000256" key="3">
    <source>
        <dbReference type="ARBA" id="ARBA00007809"/>
    </source>
</evidence>
<evidence type="ECO:0000256" key="8">
    <source>
        <dbReference type="ARBA" id="ARBA00022692"/>
    </source>
</evidence>
<keyword evidence="12 13" id="KW-0472">Membrane</keyword>
<dbReference type="EMBL" id="HBHQ01029591">
    <property type="protein sequence ID" value="CAD9828250.1"/>
    <property type="molecule type" value="Transcribed_RNA"/>
</dbReference>
<evidence type="ECO:0000256" key="1">
    <source>
        <dbReference type="ARBA" id="ARBA00004651"/>
    </source>
</evidence>
<organism evidence="14">
    <name type="scientific">Attheya septentrionalis</name>
    <dbReference type="NCBI Taxonomy" id="420275"/>
    <lineage>
        <taxon>Eukaryota</taxon>
        <taxon>Sar</taxon>
        <taxon>Stramenopiles</taxon>
        <taxon>Ochrophyta</taxon>
        <taxon>Bacillariophyta</taxon>
        <taxon>Coscinodiscophyceae</taxon>
        <taxon>Chaetocerotophycidae</taxon>
        <taxon>Chaetocerotales</taxon>
        <taxon>Attheyaceae</taxon>
        <taxon>Attheya</taxon>
    </lineage>
</organism>